<sequence>MRKIMAFGAASAALVAMVGVTAASADSSGGSGANYHALNPSRIADTRTTVALGAGKVLRVKVAGVGGVPTSGATSAELDVTATGATGKGYLAAYPDGTTRSSASTLNFTKGVSISNTGAVTIGTSGYVDIYASATTQVVVDVEGYYAAAAAQTVSLTTANALNGGQTVLTHVGGKVGDPGFATPLTSEVTLPAGTYQYTLYADFSRKAGTGSDNPDGNNTYGTAFLWADVNGDNAYDWKSGEALGGTVQTGPVPVDPTGSIEQPANGTGVFTLTAPTKVQVGGFAYNTNTGSYGTVGQPGEGDFSFLGSTASFIKLNVG</sequence>
<feature type="chain" id="PRO_5009292466" evidence="1">
    <location>
        <begin position="26"/>
        <end position="319"/>
    </location>
</feature>
<evidence type="ECO:0000313" key="3">
    <source>
        <dbReference type="Proteomes" id="UP000236754"/>
    </source>
</evidence>
<keyword evidence="3" id="KW-1185">Reference proteome</keyword>
<gene>
    <name evidence="2" type="ORF">SAMN05216223_105285</name>
</gene>
<protein>
    <submittedName>
        <fullName evidence="2">Uncharacterized protein</fullName>
    </submittedName>
</protein>
<evidence type="ECO:0000256" key="1">
    <source>
        <dbReference type="SAM" id="SignalP"/>
    </source>
</evidence>
<reference evidence="2 3" key="1">
    <citation type="submission" date="2016-10" db="EMBL/GenBank/DDBJ databases">
        <authorList>
            <person name="de Groot N.N."/>
        </authorList>
    </citation>
    <scope>NUCLEOTIDE SEQUENCE [LARGE SCALE GENOMIC DNA]</scope>
    <source>
        <strain evidence="2 3">CGMCC 4.2023</strain>
    </source>
</reference>
<organism evidence="2 3">
    <name type="scientific">Actinacidiphila yanglinensis</name>
    <dbReference type="NCBI Taxonomy" id="310779"/>
    <lineage>
        <taxon>Bacteria</taxon>
        <taxon>Bacillati</taxon>
        <taxon>Actinomycetota</taxon>
        <taxon>Actinomycetes</taxon>
        <taxon>Kitasatosporales</taxon>
        <taxon>Streptomycetaceae</taxon>
        <taxon>Actinacidiphila</taxon>
    </lineage>
</organism>
<dbReference type="Proteomes" id="UP000236754">
    <property type="component" value="Unassembled WGS sequence"/>
</dbReference>
<feature type="signal peptide" evidence="1">
    <location>
        <begin position="1"/>
        <end position="25"/>
    </location>
</feature>
<dbReference type="EMBL" id="FNVU01000005">
    <property type="protein sequence ID" value="SEG45803.1"/>
    <property type="molecule type" value="Genomic_DNA"/>
</dbReference>
<accession>A0A1H6AAN6</accession>
<name>A0A1H6AAN6_9ACTN</name>
<dbReference type="AlphaFoldDB" id="A0A1H6AAN6"/>
<proteinExistence type="predicted"/>
<keyword evidence="1" id="KW-0732">Signal</keyword>
<evidence type="ECO:0000313" key="2">
    <source>
        <dbReference type="EMBL" id="SEG45803.1"/>
    </source>
</evidence>